<evidence type="ECO:0000259" key="2">
    <source>
        <dbReference type="Pfam" id="PF22845"/>
    </source>
</evidence>
<evidence type="ECO:0000313" key="3">
    <source>
        <dbReference type="EMBL" id="QFQ02353.1"/>
    </source>
</evidence>
<dbReference type="KEGG" id="cuo:CUROG_04910"/>
<dbReference type="InterPro" id="IPR021447">
    <property type="entry name" value="DUF3097_C"/>
</dbReference>
<evidence type="ECO:0000259" key="1">
    <source>
        <dbReference type="Pfam" id="PF11296"/>
    </source>
</evidence>
<gene>
    <name evidence="3" type="ORF">CUROG_04910</name>
</gene>
<dbReference type="AlphaFoldDB" id="A0A5J6Z9I1"/>
<keyword evidence="4" id="KW-1185">Reference proteome</keyword>
<dbReference type="RefSeq" id="WP_151902726.1">
    <property type="nucleotide sequence ID" value="NZ_CP045032.1"/>
</dbReference>
<dbReference type="InterPro" id="IPR053883">
    <property type="entry name" value="DUF3097_N"/>
</dbReference>
<dbReference type="Proteomes" id="UP000326711">
    <property type="component" value="Chromosome"/>
</dbReference>
<protein>
    <recommendedName>
        <fullName evidence="5">DUF3097 domain-containing protein</fullName>
    </recommendedName>
</protein>
<sequence length="285" mass="31994">MNASNFGDYRSQYSGDILQGHARRRQATFPEVKTELGMVVEVYADDYVGAVVGGERTADGDFLRLEDRYGATRLFKIKPGGFLLEGKRVTLTRYVDPSLIPTRNQQSNSGSRRVAHVRAKVAAPSRIWVEGVHDAAIVEKVWGHDLRVEGVAVEFIEGLDNLPEMLAEFRPSAERRIGVLADHLIEGTKEARLTQGLGPHVMVTGHPYIDIWEAVKPSSVRIPGWPTVPRGEDWKTGVCQRLGWGDPRDGWRRVYRSVNTFRDLDSSLIRAVERLIDFVTVPPEH</sequence>
<organism evidence="3 4">
    <name type="scientific">Corynebacterium urogenitale</name>
    <dbReference type="NCBI Taxonomy" id="2487892"/>
    <lineage>
        <taxon>Bacteria</taxon>
        <taxon>Bacillati</taxon>
        <taxon>Actinomycetota</taxon>
        <taxon>Actinomycetes</taxon>
        <taxon>Mycobacteriales</taxon>
        <taxon>Corynebacteriaceae</taxon>
        <taxon>Corynebacterium</taxon>
    </lineage>
</organism>
<dbReference type="Pfam" id="PF11296">
    <property type="entry name" value="DUF3097_C"/>
    <property type="match status" value="1"/>
</dbReference>
<reference evidence="4" key="1">
    <citation type="submission" date="2019-10" db="EMBL/GenBank/DDBJ databases">
        <title>Complete genome sequence of Corynebacterium urogenitalis DSM 108747, isolated from the genital tract of a cow.</title>
        <authorList>
            <person name="Ruckert C."/>
            <person name="Ballas P."/>
            <person name="Wagener K."/>
            <person name="Drillich M."/>
            <person name="Kaempfer P."/>
            <person name="Busse H.-J."/>
            <person name="Ehling-Schulz M."/>
        </authorList>
    </citation>
    <scope>NUCLEOTIDE SEQUENCE [LARGE SCALE GENOMIC DNA]</scope>
    <source>
        <strain evidence="4">LMM 1652</strain>
    </source>
</reference>
<dbReference type="Pfam" id="PF22845">
    <property type="entry name" value="DUF3097_N"/>
    <property type="match status" value="1"/>
</dbReference>
<feature type="domain" description="DUF3097" evidence="1">
    <location>
        <begin position="125"/>
        <end position="280"/>
    </location>
</feature>
<dbReference type="EMBL" id="CP045032">
    <property type="protein sequence ID" value="QFQ02353.1"/>
    <property type="molecule type" value="Genomic_DNA"/>
</dbReference>
<name>A0A5J6Z9I1_9CORY</name>
<evidence type="ECO:0000313" key="4">
    <source>
        <dbReference type="Proteomes" id="UP000326711"/>
    </source>
</evidence>
<feature type="domain" description="DUF3097" evidence="2">
    <location>
        <begin position="31"/>
        <end position="93"/>
    </location>
</feature>
<dbReference type="OrthoDB" id="3398606at2"/>
<evidence type="ECO:0008006" key="5">
    <source>
        <dbReference type="Google" id="ProtNLM"/>
    </source>
</evidence>
<accession>A0A5J6Z9I1</accession>
<proteinExistence type="predicted"/>